<feature type="modified residue" description="4-aspartylphosphate" evidence="4">
    <location>
        <position position="576"/>
    </location>
</feature>
<gene>
    <name evidence="9" type="ORF">SAMN06265370_101148</name>
</gene>
<dbReference type="SUPFAM" id="SSF55785">
    <property type="entry name" value="PYP-like sensor domain (PAS domain)"/>
    <property type="match status" value="1"/>
</dbReference>
<feature type="transmembrane region" description="Helical" evidence="5">
    <location>
        <begin position="79"/>
        <end position="99"/>
    </location>
</feature>
<keyword evidence="10" id="KW-1185">Reference proteome</keyword>
<dbReference type="RefSeq" id="WP_089268601.1">
    <property type="nucleotide sequence ID" value="NZ_FZNN01000001.1"/>
</dbReference>
<feature type="domain" description="Response regulatory" evidence="7">
    <location>
        <begin position="526"/>
        <end position="642"/>
    </location>
</feature>
<dbReference type="SMART" id="SM00086">
    <property type="entry name" value="PAC"/>
    <property type="match status" value="1"/>
</dbReference>
<dbReference type="InterPro" id="IPR000014">
    <property type="entry name" value="PAS"/>
</dbReference>
<accession>A0A238UUQ8</accession>
<dbReference type="Pfam" id="PF00072">
    <property type="entry name" value="Response_reg"/>
    <property type="match status" value="1"/>
</dbReference>
<evidence type="ECO:0000256" key="4">
    <source>
        <dbReference type="PROSITE-ProRule" id="PRU00169"/>
    </source>
</evidence>
<evidence type="ECO:0000256" key="1">
    <source>
        <dbReference type="ARBA" id="ARBA00000085"/>
    </source>
</evidence>
<dbReference type="PRINTS" id="PR00344">
    <property type="entry name" value="BCTRLSENSOR"/>
</dbReference>
<feature type="transmembrane region" description="Helical" evidence="5">
    <location>
        <begin position="30"/>
        <end position="46"/>
    </location>
</feature>
<evidence type="ECO:0000256" key="5">
    <source>
        <dbReference type="SAM" id="Phobius"/>
    </source>
</evidence>
<keyword evidence="9" id="KW-0808">Transferase</keyword>
<organism evidence="9 10">
    <name type="scientific">Puniceibacterium sediminis</name>
    <dbReference type="NCBI Taxonomy" id="1608407"/>
    <lineage>
        <taxon>Bacteria</taxon>
        <taxon>Pseudomonadati</taxon>
        <taxon>Pseudomonadota</taxon>
        <taxon>Alphaproteobacteria</taxon>
        <taxon>Rhodobacterales</taxon>
        <taxon>Paracoccaceae</taxon>
        <taxon>Puniceibacterium</taxon>
    </lineage>
</organism>
<keyword evidence="9" id="KW-0418">Kinase</keyword>
<dbReference type="Pfam" id="PF08447">
    <property type="entry name" value="PAS_3"/>
    <property type="match status" value="1"/>
</dbReference>
<dbReference type="Gene3D" id="3.30.450.20">
    <property type="entry name" value="PAS domain"/>
    <property type="match status" value="1"/>
</dbReference>
<keyword evidence="5" id="KW-0472">Membrane</keyword>
<dbReference type="PROSITE" id="PS50110">
    <property type="entry name" value="RESPONSE_REGULATORY"/>
    <property type="match status" value="1"/>
</dbReference>
<evidence type="ECO:0000259" key="6">
    <source>
        <dbReference type="PROSITE" id="PS50109"/>
    </source>
</evidence>
<dbReference type="InterPro" id="IPR013655">
    <property type="entry name" value="PAS_fold_3"/>
</dbReference>
<dbReference type="Gene3D" id="3.30.565.10">
    <property type="entry name" value="Histidine kinase-like ATPase, C-terminal domain"/>
    <property type="match status" value="1"/>
</dbReference>
<dbReference type="CDD" id="cd00082">
    <property type="entry name" value="HisKA"/>
    <property type="match status" value="1"/>
</dbReference>
<dbReference type="InterPro" id="IPR011006">
    <property type="entry name" value="CheY-like_superfamily"/>
</dbReference>
<dbReference type="CDD" id="cd00130">
    <property type="entry name" value="PAS"/>
    <property type="match status" value="1"/>
</dbReference>
<dbReference type="Proteomes" id="UP000198417">
    <property type="component" value="Unassembled WGS sequence"/>
</dbReference>
<dbReference type="SMART" id="SM00388">
    <property type="entry name" value="HisKA"/>
    <property type="match status" value="1"/>
</dbReference>
<evidence type="ECO:0000259" key="8">
    <source>
        <dbReference type="PROSITE" id="PS50113"/>
    </source>
</evidence>
<dbReference type="InterPro" id="IPR001610">
    <property type="entry name" value="PAC"/>
</dbReference>
<evidence type="ECO:0000259" key="7">
    <source>
        <dbReference type="PROSITE" id="PS50110"/>
    </source>
</evidence>
<dbReference type="Pfam" id="PF00512">
    <property type="entry name" value="HisKA"/>
    <property type="match status" value="1"/>
</dbReference>
<dbReference type="NCBIfam" id="TIGR00229">
    <property type="entry name" value="sensory_box"/>
    <property type="match status" value="1"/>
</dbReference>
<dbReference type="Gene3D" id="2.10.70.100">
    <property type="match status" value="1"/>
</dbReference>
<feature type="domain" description="Histidine kinase" evidence="6">
    <location>
        <begin position="281"/>
        <end position="504"/>
    </location>
</feature>
<keyword evidence="5" id="KW-1133">Transmembrane helix</keyword>
<name>A0A238UUQ8_9RHOB</name>
<dbReference type="Gene3D" id="1.10.287.130">
    <property type="match status" value="1"/>
</dbReference>
<dbReference type="InterPro" id="IPR001789">
    <property type="entry name" value="Sig_transdc_resp-reg_receiver"/>
</dbReference>
<dbReference type="SMART" id="SM00387">
    <property type="entry name" value="HATPase_c"/>
    <property type="match status" value="1"/>
</dbReference>
<dbReference type="Gene3D" id="3.40.50.2300">
    <property type="match status" value="1"/>
</dbReference>
<evidence type="ECO:0000256" key="2">
    <source>
        <dbReference type="ARBA" id="ARBA00012438"/>
    </source>
</evidence>
<dbReference type="SUPFAM" id="SSF52172">
    <property type="entry name" value="CheY-like"/>
    <property type="match status" value="1"/>
</dbReference>
<dbReference type="InterPro" id="IPR035965">
    <property type="entry name" value="PAS-like_dom_sf"/>
</dbReference>
<comment type="catalytic activity">
    <reaction evidence="1">
        <text>ATP + protein L-histidine = ADP + protein N-phospho-L-histidine.</text>
        <dbReference type="EC" id="2.7.13.3"/>
    </reaction>
</comment>
<dbReference type="SMART" id="SM00448">
    <property type="entry name" value="REC"/>
    <property type="match status" value="1"/>
</dbReference>
<dbReference type="PROSITE" id="PS50109">
    <property type="entry name" value="HIS_KIN"/>
    <property type="match status" value="1"/>
</dbReference>
<dbReference type="SUPFAM" id="SSF47384">
    <property type="entry name" value="Homodimeric domain of signal transducing histidine kinase"/>
    <property type="match status" value="1"/>
</dbReference>
<dbReference type="Pfam" id="PF02518">
    <property type="entry name" value="HATPase_c"/>
    <property type="match status" value="1"/>
</dbReference>
<dbReference type="GO" id="GO:0000155">
    <property type="term" value="F:phosphorelay sensor kinase activity"/>
    <property type="evidence" value="ECO:0007669"/>
    <property type="project" value="InterPro"/>
</dbReference>
<protein>
    <recommendedName>
        <fullName evidence="2">histidine kinase</fullName>
        <ecNumber evidence="2">2.7.13.3</ecNumber>
    </recommendedName>
</protein>
<evidence type="ECO:0000313" key="10">
    <source>
        <dbReference type="Proteomes" id="UP000198417"/>
    </source>
</evidence>
<proteinExistence type="predicted"/>
<evidence type="ECO:0000313" key="9">
    <source>
        <dbReference type="EMBL" id="SNR25778.1"/>
    </source>
</evidence>
<sequence>MLTKLLWALPAAVAILLVETSMGTGISVPVPFLTIIVCVTIAGAFGGQRAGLLAGSMGALFVVRAYFEQFGPPSLTGGVPQAAIGSALIFSIGTLLGRLKDQRDTSVKSLRENEKILESLLDREKVEKGRQATKVAESEARLSTAVRIAGVGHYSFSVKTGNCDFCSDQHAAHFGLTPDEYCARAAGPNPELFYVHSDDHHIVLDAIGRINSGEALIFEYRAVRPNGEIRYIREFEEPIFDHNGDVVENVGTSIDLTELRQAEIRLRQSQRIEALGTLTGGVAHDFNNLLAIILGNLELSLENGQADDWRDLIGEAIKATKRGADLTKNLLSFSRRAHLEPRRLNLNQSIQKTMAWASRVLPETIDVENALMAGIWDVELDAASVENAIINILLNARDAMPAGGKVTIETANMRIGEEYFNQRDEDIAPGRYVMLAISDTGHGIPPEKIDAIFEPFYTDKPVGQGSGLGLSMVHGFIKQSGGAIRVHSEVGVGTTFKLYFKAAMQPETPPQSEITEPLHPVGKRAEILVVEDEKDVIRILKRVLEGAGYAVTTATSGDEGLQKFKSSGRFDLLLSDVVMPGKLQGPALAKAIRSIDPDIPCIFLSGYASEATIHGNGLKPSDIRLMKPVSRLDLLRAVSKALIQVKEKT</sequence>
<reference evidence="9 10" key="1">
    <citation type="submission" date="2017-06" db="EMBL/GenBank/DDBJ databases">
        <authorList>
            <person name="Kim H.J."/>
            <person name="Triplett B.A."/>
        </authorList>
    </citation>
    <scope>NUCLEOTIDE SEQUENCE [LARGE SCALE GENOMIC DNA]</scope>
    <source>
        <strain evidence="9 10">DSM 29052</strain>
    </source>
</reference>
<dbReference type="InterPro" id="IPR036890">
    <property type="entry name" value="HATPase_C_sf"/>
</dbReference>
<dbReference type="AlphaFoldDB" id="A0A238UUQ8"/>
<dbReference type="InterPro" id="IPR003594">
    <property type="entry name" value="HATPase_dom"/>
</dbReference>
<keyword evidence="5" id="KW-0812">Transmembrane</keyword>
<dbReference type="InterPro" id="IPR036097">
    <property type="entry name" value="HisK_dim/P_sf"/>
</dbReference>
<dbReference type="EC" id="2.7.13.3" evidence="2"/>
<evidence type="ECO:0000256" key="3">
    <source>
        <dbReference type="ARBA" id="ARBA00022553"/>
    </source>
</evidence>
<dbReference type="InterPro" id="IPR000700">
    <property type="entry name" value="PAS-assoc_C"/>
</dbReference>
<dbReference type="PROSITE" id="PS50113">
    <property type="entry name" value="PAC"/>
    <property type="match status" value="1"/>
</dbReference>
<dbReference type="PANTHER" id="PTHR43065">
    <property type="entry name" value="SENSOR HISTIDINE KINASE"/>
    <property type="match status" value="1"/>
</dbReference>
<dbReference type="SUPFAM" id="SSF55874">
    <property type="entry name" value="ATPase domain of HSP90 chaperone/DNA topoisomerase II/histidine kinase"/>
    <property type="match status" value="1"/>
</dbReference>
<dbReference type="InterPro" id="IPR005467">
    <property type="entry name" value="His_kinase_dom"/>
</dbReference>
<feature type="domain" description="PAC" evidence="8">
    <location>
        <begin position="216"/>
        <end position="268"/>
    </location>
</feature>
<dbReference type="PANTHER" id="PTHR43065:SF42">
    <property type="entry name" value="TWO-COMPONENT SENSOR PPRA"/>
    <property type="match status" value="1"/>
</dbReference>
<dbReference type="EMBL" id="FZNN01000001">
    <property type="protein sequence ID" value="SNR25778.1"/>
    <property type="molecule type" value="Genomic_DNA"/>
</dbReference>
<dbReference type="InterPro" id="IPR004358">
    <property type="entry name" value="Sig_transdc_His_kin-like_C"/>
</dbReference>
<dbReference type="InterPro" id="IPR003661">
    <property type="entry name" value="HisK_dim/P_dom"/>
</dbReference>
<dbReference type="OrthoDB" id="9796100at2"/>
<keyword evidence="3 4" id="KW-0597">Phosphoprotein</keyword>